<dbReference type="EMBL" id="FO203512">
    <property type="protein sequence ID" value="CCK75043.1"/>
    <property type="molecule type" value="Genomic_DNA"/>
</dbReference>
<organism evidence="2 3">
    <name type="scientific">Oleispira antarctica RB-8</name>
    <dbReference type="NCBI Taxonomy" id="698738"/>
    <lineage>
        <taxon>Bacteria</taxon>
        <taxon>Pseudomonadati</taxon>
        <taxon>Pseudomonadota</taxon>
        <taxon>Gammaproteobacteria</taxon>
        <taxon>Oceanospirillales</taxon>
        <taxon>Oceanospirillaceae</taxon>
        <taxon>Oleispira</taxon>
    </lineage>
</organism>
<dbReference type="Proteomes" id="UP000032749">
    <property type="component" value="Chromosome"/>
</dbReference>
<keyword evidence="3" id="KW-1185">Reference proteome</keyword>
<evidence type="ECO:0000313" key="3">
    <source>
        <dbReference type="Proteomes" id="UP000032749"/>
    </source>
</evidence>
<dbReference type="InterPro" id="IPR009228">
    <property type="entry name" value="Capsid_scaffold_GpO"/>
</dbReference>
<feature type="region of interest" description="Disordered" evidence="1">
    <location>
        <begin position="274"/>
        <end position="295"/>
    </location>
</feature>
<dbReference type="KEGG" id="oai:OLEAN_C08670"/>
<proteinExistence type="predicted"/>
<gene>
    <name evidence="2" type="ORF">OLEAN_C08670</name>
</gene>
<dbReference type="HOGENOM" id="CLU_066846_0_0_6"/>
<dbReference type="STRING" id="698738.OLEAN_C08670"/>
<sequence>MLLTEYLTFATAGATVDGRAIEESWLVEVAESYDTDVYTAMIDADHEMDWFGCYGHVNDVRLGKNKNGETILEGRISPNIRLIEMNQRGQRTFFSISLEEDFQGKGKHYLFRLALTDSPASIGTSQIKMFSAKGKTGIKTNPLTLSFKLEGSEEDDSNEASMISKLYHKFFPNKPTALDELDSEDEPMNEKQFAAMQAQNVDVIAGITGMTQAFTAFTEKLAATDSAKEGDEESAPGEESDKEFAAKFAKISESLEAVTEKMGAMETKFSALSLESDGTTVPPNGGNAEDEIEFI</sequence>
<accession>R4YPB5</accession>
<dbReference type="OrthoDB" id="5625143at2"/>
<dbReference type="Pfam" id="PF05929">
    <property type="entry name" value="Phage_GPO"/>
    <property type="match status" value="1"/>
</dbReference>
<evidence type="ECO:0000256" key="1">
    <source>
        <dbReference type="SAM" id="MobiDB-lite"/>
    </source>
</evidence>
<dbReference type="AlphaFoldDB" id="R4YPB5"/>
<evidence type="ECO:0000313" key="2">
    <source>
        <dbReference type="EMBL" id="CCK75043.1"/>
    </source>
</evidence>
<protein>
    <submittedName>
        <fullName evidence="2">Phage capsid scaffolding family protein</fullName>
    </submittedName>
</protein>
<name>R4YPB5_OLEAN</name>
<reference evidence="2 3" key="1">
    <citation type="journal article" date="2013" name="Nat. Commun.">
        <title>Genome sequence and functional genomic analysis of the oil-degrading bacterium Oleispira antarctica.</title>
        <authorList>
            <person name="Kube M."/>
            <person name="Chernikova T.N."/>
            <person name="Al-Ramahi Y."/>
            <person name="Beloqui A."/>
            <person name="Lopez-Cortez N."/>
            <person name="Guazzaroni M.E."/>
            <person name="Heipieper H.J."/>
            <person name="Klages S."/>
            <person name="Kotsyurbenko O.R."/>
            <person name="Langer I."/>
            <person name="Nechitaylo T.Y."/>
            <person name="Lunsdorf H."/>
            <person name="Fernandez M."/>
            <person name="Juarez S."/>
            <person name="Ciordia S."/>
            <person name="Singer A."/>
            <person name="Kagan O."/>
            <person name="Egorova O."/>
            <person name="Petit P.A."/>
            <person name="Stogios P."/>
            <person name="Kim Y."/>
            <person name="Tchigvintsev A."/>
            <person name="Flick R."/>
            <person name="Denaro R."/>
            <person name="Genovese M."/>
            <person name="Albar J.P."/>
            <person name="Reva O.N."/>
            <person name="Martinez-Gomariz M."/>
            <person name="Tran H."/>
            <person name="Ferrer M."/>
            <person name="Savchenko A."/>
            <person name="Yakunin A.F."/>
            <person name="Yakimov M.M."/>
            <person name="Golyshina O.V."/>
            <person name="Reinhardt R."/>
            <person name="Golyshin P.N."/>
        </authorList>
    </citation>
    <scope>NUCLEOTIDE SEQUENCE [LARGE SCALE GENOMIC DNA]</scope>
</reference>